<name>A0A1M5CUI5_9GAMM</name>
<gene>
    <name evidence="1" type="ORF">SAMN02745753_02255</name>
</gene>
<dbReference type="AlphaFoldDB" id="A0A1M5CUI5"/>
<proteinExistence type="predicted"/>
<keyword evidence="2" id="KW-1185">Reference proteome</keyword>
<organism evidence="1 2">
    <name type="scientific">Marinomonas polaris DSM 16579</name>
    <dbReference type="NCBI Taxonomy" id="1122206"/>
    <lineage>
        <taxon>Bacteria</taxon>
        <taxon>Pseudomonadati</taxon>
        <taxon>Pseudomonadota</taxon>
        <taxon>Gammaproteobacteria</taxon>
        <taxon>Oceanospirillales</taxon>
        <taxon>Oceanospirillaceae</taxon>
        <taxon>Marinomonas</taxon>
    </lineage>
</organism>
<dbReference type="Proteomes" id="UP000184517">
    <property type="component" value="Unassembled WGS sequence"/>
</dbReference>
<reference evidence="2" key="1">
    <citation type="submission" date="2016-11" db="EMBL/GenBank/DDBJ databases">
        <authorList>
            <person name="Varghese N."/>
            <person name="Submissions S."/>
        </authorList>
    </citation>
    <scope>NUCLEOTIDE SEQUENCE [LARGE SCALE GENOMIC DNA]</scope>
    <source>
        <strain evidence="2">DSM 16579</strain>
    </source>
</reference>
<evidence type="ECO:0000313" key="2">
    <source>
        <dbReference type="Proteomes" id="UP000184517"/>
    </source>
</evidence>
<sequence>MPELKNERAIAEQFLKEMLKADDTCNYELFVKHYEEKDLVDFSPERFEHDIKHMQARNGRNVGYEYFGALQGYRDDDHDGCFRFVWKGIYEKREALIVIGIHRKNDTWYINESAVR</sequence>
<accession>A0A1M5CUI5</accession>
<dbReference type="OrthoDB" id="6105269at2"/>
<protein>
    <submittedName>
        <fullName evidence="1">Uncharacterized protein</fullName>
    </submittedName>
</protein>
<dbReference type="RefSeq" id="WP_072839797.1">
    <property type="nucleotide sequence ID" value="NZ_FQVF01000009.1"/>
</dbReference>
<dbReference type="EMBL" id="FQVF01000009">
    <property type="protein sequence ID" value="SHF58411.1"/>
    <property type="molecule type" value="Genomic_DNA"/>
</dbReference>
<evidence type="ECO:0000313" key="1">
    <source>
        <dbReference type="EMBL" id="SHF58411.1"/>
    </source>
</evidence>